<evidence type="ECO:0000313" key="1">
    <source>
        <dbReference type="EMBL" id="MCI68272.1"/>
    </source>
</evidence>
<dbReference type="AlphaFoldDB" id="A0A392U4L0"/>
<evidence type="ECO:0000313" key="2">
    <source>
        <dbReference type="Proteomes" id="UP000265520"/>
    </source>
</evidence>
<reference evidence="1 2" key="1">
    <citation type="journal article" date="2018" name="Front. Plant Sci.">
        <title>Red Clover (Trifolium pratense) and Zigzag Clover (T. medium) - A Picture of Genomic Similarities and Differences.</title>
        <authorList>
            <person name="Dluhosova J."/>
            <person name="Istvanek J."/>
            <person name="Nedelnik J."/>
            <person name="Repkova J."/>
        </authorList>
    </citation>
    <scope>NUCLEOTIDE SEQUENCE [LARGE SCALE GENOMIC DNA]</scope>
    <source>
        <strain evidence="2">cv. 10/8</strain>
        <tissue evidence="1">Leaf</tissue>
    </source>
</reference>
<accession>A0A392U4L0</accession>
<dbReference type="Proteomes" id="UP000265520">
    <property type="component" value="Unassembled WGS sequence"/>
</dbReference>
<sequence length="38" mass="3963">MLLSYGASTISASSCGGIFRDHCADLVGCFAEQIPHCT</sequence>
<proteinExistence type="predicted"/>
<feature type="non-terminal residue" evidence="1">
    <location>
        <position position="38"/>
    </location>
</feature>
<dbReference type="EMBL" id="LXQA010733662">
    <property type="protein sequence ID" value="MCI68272.1"/>
    <property type="molecule type" value="Genomic_DNA"/>
</dbReference>
<organism evidence="1 2">
    <name type="scientific">Trifolium medium</name>
    <dbReference type="NCBI Taxonomy" id="97028"/>
    <lineage>
        <taxon>Eukaryota</taxon>
        <taxon>Viridiplantae</taxon>
        <taxon>Streptophyta</taxon>
        <taxon>Embryophyta</taxon>
        <taxon>Tracheophyta</taxon>
        <taxon>Spermatophyta</taxon>
        <taxon>Magnoliopsida</taxon>
        <taxon>eudicotyledons</taxon>
        <taxon>Gunneridae</taxon>
        <taxon>Pentapetalae</taxon>
        <taxon>rosids</taxon>
        <taxon>fabids</taxon>
        <taxon>Fabales</taxon>
        <taxon>Fabaceae</taxon>
        <taxon>Papilionoideae</taxon>
        <taxon>50 kb inversion clade</taxon>
        <taxon>NPAAA clade</taxon>
        <taxon>Hologalegina</taxon>
        <taxon>IRL clade</taxon>
        <taxon>Trifolieae</taxon>
        <taxon>Trifolium</taxon>
    </lineage>
</organism>
<name>A0A392U4L0_9FABA</name>
<keyword evidence="2" id="KW-1185">Reference proteome</keyword>
<comment type="caution">
    <text evidence="1">The sequence shown here is derived from an EMBL/GenBank/DDBJ whole genome shotgun (WGS) entry which is preliminary data.</text>
</comment>
<protein>
    <submittedName>
        <fullName evidence="1">Uncharacterized protein</fullName>
    </submittedName>
</protein>